<protein>
    <submittedName>
        <fullName evidence="2">Uncharacterized protein</fullName>
    </submittedName>
</protein>
<feature type="signal peptide" evidence="1">
    <location>
        <begin position="1"/>
        <end position="20"/>
    </location>
</feature>
<keyword evidence="1" id="KW-0732">Signal</keyword>
<proteinExistence type="predicted"/>
<sequence>MKVTIAVLSAGLFAAQVAASANFIRSLEARQTIDPSSIPAGCEGTCTPVLTTLNVSRTTPHLISHDVD</sequence>
<dbReference type="Proteomes" id="UP001212997">
    <property type="component" value="Unassembled WGS sequence"/>
</dbReference>
<evidence type="ECO:0000256" key="1">
    <source>
        <dbReference type="SAM" id="SignalP"/>
    </source>
</evidence>
<evidence type="ECO:0000313" key="2">
    <source>
        <dbReference type="EMBL" id="KAJ3486908.1"/>
    </source>
</evidence>
<accession>A0AAD5YF94</accession>
<gene>
    <name evidence="2" type="ORF">NLI96_g3920</name>
</gene>
<dbReference type="AlphaFoldDB" id="A0AAD5YF94"/>
<evidence type="ECO:0000313" key="3">
    <source>
        <dbReference type="Proteomes" id="UP001212997"/>
    </source>
</evidence>
<reference evidence="2" key="1">
    <citation type="submission" date="2022-07" db="EMBL/GenBank/DDBJ databases">
        <title>Genome Sequence of Physisporinus lineatus.</title>
        <authorList>
            <person name="Buettner E."/>
        </authorList>
    </citation>
    <scope>NUCLEOTIDE SEQUENCE</scope>
    <source>
        <strain evidence="2">VT162</strain>
    </source>
</reference>
<dbReference type="EMBL" id="JANAWD010000107">
    <property type="protein sequence ID" value="KAJ3486908.1"/>
    <property type="molecule type" value="Genomic_DNA"/>
</dbReference>
<comment type="caution">
    <text evidence="2">The sequence shown here is derived from an EMBL/GenBank/DDBJ whole genome shotgun (WGS) entry which is preliminary data.</text>
</comment>
<name>A0AAD5YF94_9APHY</name>
<organism evidence="2 3">
    <name type="scientific">Meripilus lineatus</name>
    <dbReference type="NCBI Taxonomy" id="2056292"/>
    <lineage>
        <taxon>Eukaryota</taxon>
        <taxon>Fungi</taxon>
        <taxon>Dikarya</taxon>
        <taxon>Basidiomycota</taxon>
        <taxon>Agaricomycotina</taxon>
        <taxon>Agaricomycetes</taxon>
        <taxon>Polyporales</taxon>
        <taxon>Meripilaceae</taxon>
        <taxon>Meripilus</taxon>
    </lineage>
</organism>
<keyword evidence="3" id="KW-1185">Reference proteome</keyword>
<feature type="chain" id="PRO_5042262769" evidence="1">
    <location>
        <begin position="21"/>
        <end position="68"/>
    </location>
</feature>